<sequence>MRDNEQVDDLLDVVEGLGVAEEELEQNLANNRQKQNDLQDASAEAKVDSSLLALEAAKAAQDAATQSQEAAHASLKLSEKMREHTDELSNANFNWRQSVRNAGTQLSDSKKMFVSIMIITLILALAAIGLIGAIYYNLNNKQEQLKGEILDIIQTENALFKRDLSVKIDDLAAQIEASRFYVEKLAAGKPEFTDHTDTAQSNQSALPTSAEENSEAHSGTADGAIHANEEIKTAEVAEPSTHSIPSSNVADTITTQQLEQVIHNQLQPVFANLNEQVQVLSKQQELLSTAIAQLNKNAAKPSQSTANNISQLNSKQSQQLADIRWLVSKHDKHLKTISEQLEKIKSTPVASATDGKSQQRLEQQFSQMQTQQKLIEEQLTKLQENIELIMKRINEDKPYSYKAK</sequence>
<feature type="compositionally biased region" description="Polar residues" evidence="2">
    <location>
        <begin position="198"/>
        <end position="211"/>
    </location>
</feature>
<keyword evidence="5" id="KW-1185">Reference proteome</keyword>
<keyword evidence="3" id="KW-1133">Transmembrane helix</keyword>
<keyword evidence="1" id="KW-0175">Coiled coil</keyword>
<feature type="transmembrane region" description="Helical" evidence="3">
    <location>
        <begin position="113"/>
        <end position="136"/>
    </location>
</feature>
<evidence type="ECO:0000256" key="2">
    <source>
        <dbReference type="SAM" id="MobiDB-lite"/>
    </source>
</evidence>
<dbReference type="Proteomes" id="UP000664835">
    <property type="component" value="Unassembled WGS sequence"/>
</dbReference>
<reference evidence="4 5" key="1">
    <citation type="submission" date="2021-03" db="EMBL/GenBank/DDBJ databases">
        <title>Thiomicrorhabdus sp.nov.,novel sulfur-oxidizing bacteria isolated from coastal sediment.</title>
        <authorList>
            <person name="Liu X."/>
        </authorList>
    </citation>
    <scope>NUCLEOTIDE SEQUENCE [LARGE SCALE GENOMIC DNA]</scope>
    <source>
        <strain evidence="4 5">6S2-11</strain>
    </source>
</reference>
<organism evidence="4 5">
    <name type="scientific">Thiomicrorhabdus marina</name>
    <dbReference type="NCBI Taxonomy" id="2818442"/>
    <lineage>
        <taxon>Bacteria</taxon>
        <taxon>Pseudomonadati</taxon>
        <taxon>Pseudomonadota</taxon>
        <taxon>Gammaproteobacteria</taxon>
        <taxon>Thiotrichales</taxon>
        <taxon>Piscirickettsiaceae</taxon>
        <taxon>Thiomicrorhabdus</taxon>
    </lineage>
</organism>
<protein>
    <submittedName>
        <fullName evidence="4">Uncharacterized protein</fullName>
    </submittedName>
</protein>
<keyword evidence="3" id="KW-0812">Transmembrane</keyword>
<keyword evidence="3" id="KW-0472">Membrane</keyword>
<feature type="coiled-coil region" evidence="1">
    <location>
        <begin position="17"/>
        <end position="44"/>
    </location>
</feature>
<feature type="coiled-coil region" evidence="1">
    <location>
        <begin position="358"/>
        <end position="392"/>
    </location>
</feature>
<comment type="caution">
    <text evidence="4">The sequence shown here is derived from an EMBL/GenBank/DDBJ whole genome shotgun (WGS) entry which is preliminary data.</text>
</comment>
<dbReference type="EMBL" id="JAGETV010000027">
    <property type="protein sequence ID" value="MBO1928127.1"/>
    <property type="molecule type" value="Genomic_DNA"/>
</dbReference>
<name>A0ABS3Q733_9GAMM</name>
<evidence type="ECO:0000256" key="3">
    <source>
        <dbReference type="SAM" id="Phobius"/>
    </source>
</evidence>
<proteinExistence type="predicted"/>
<accession>A0ABS3Q733</accession>
<dbReference type="RefSeq" id="WP_208150742.1">
    <property type="nucleotide sequence ID" value="NZ_JAGETV010000027.1"/>
</dbReference>
<evidence type="ECO:0000313" key="5">
    <source>
        <dbReference type="Proteomes" id="UP000664835"/>
    </source>
</evidence>
<feature type="region of interest" description="Disordered" evidence="2">
    <location>
        <begin position="192"/>
        <end position="220"/>
    </location>
</feature>
<evidence type="ECO:0000256" key="1">
    <source>
        <dbReference type="SAM" id="Coils"/>
    </source>
</evidence>
<gene>
    <name evidence="4" type="ORF">J3998_11130</name>
</gene>
<evidence type="ECO:0000313" key="4">
    <source>
        <dbReference type="EMBL" id="MBO1928127.1"/>
    </source>
</evidence>